<evidence type="ECO:0000256" key="2">
    <source>
        <dbReference type="ARBA" id="ARBA00007886"/>
    </source>
</evidence>
<dbReference type="RefSeq" id="WP_035345541.1">
    <property type="nucleotide sequence ID" value="NZ_BAUU01000021.1"/>
</dbReference>
<dbReference type="PANTHER" id="PTHR35789:SF1">
    <property type="entry name" value="SPORE GERMINATION PROTEIN B3"/>
    <property type="match status" value="1"/>
</dbReference>
<sequence length="383" mass="43823">MKRIFLLMITLMLLTGCWDQQELMERGFILGAALDEDEERIELTVQFYRPAKIGAAEEGGGREPIVTTIESKSLSEAARNLVNYFGRKSNWSHMQIVIIGEETARNRHFNDILAFFYREQEPRATTNLLIGKGKGRDYLEIEPMFEYASSRQLRELQKLSHNEAGNTLDTTLHELSLQLQSELEVAIVPLAEKKVEKDLVSAPLIGVAIIKDGVMVGELDGTETQHVLMIREQYDRGVWKIPCEQDPEMIKSDNIELIMTDSHISPSIEGEQLVVDVDIQFEARVRELMCDTVLETAEEINAYAQKIEETIEKDLDKTIEDVKKKRIDVLNLGNDIHKKDAKKWEEIKDNWEEYLEGAQFAYDMKVKIVSSGLVDLKPFMEAD</sequence>
<feature type="domain" description="Spore germination protein N-terminal" evidence="9">
    <location>
        <begin position="19"/>
        <end position="191"/>
    </location>
</feature>
<dbReference type="InterPro" id="IPR008844">
    <property type="entry name" value="Spore_GerAC-like"/>
</dbReference>
<dbReference type="OrthoDB" id="2569624at2"/>
<reference evidence="10" key="1">
    <citation type="journal article" date="2014" name="Genome Announc.">
        <title>Draft Genome Sequences of Three Alkaliphilic Bacillus Strains, Bacillus wakoensis JCM 9140T, Bacillus akibai JCM 9157T, and Bacillus hemicellulosilyticus JCM 9152T.</title>
        <authorList>
            <person name="Yuki M."/>
            <person name="Oshima K."/>
            <person name="Suda W."/>
            <person name="Oshida Y."/>
            <person name="Kitamura K."/>
            <person name="Iida T."/>
            <person name="Hattori M."/>
            <person name="Ohkuma M."/>
        </authorList>
    </citation>
    <scope>NUCLEOTIDE SEQUENCE [LARGE SCALE GENOMIC DNA]</scope>
    <source>
        <strain evidence="10">JCM 9152</strain>
    </source>
</reference>
<feature type="domain" description="Spore germination GerAC-like C-terminal" evidence="8">
    <location>
        <begin position="206"/>
        <end position="372"/>
    </location>
</feature>
<dbReference type="GO" id="GO:0016020">
    <property type="term" value="C:membrane"/>
    <property type="evidence" value="ECO:0007669"/>
    <property type="project" value="UniProtKB-SubCell"/>
</dbReference>
<dbReference type="InterPro" id="IPR057336">
    <property type="entry name" value="GerAC_N"/>
</dbReference>
<dbReference type="Proteomes" id="UP000018895">
    <property type="component" value="Unassembled WGS sequence"/>
</dbReference>
<dbReference type="EMBL" id="BAUU01000021">
    <property type="protein sequence ID" value="GAE31619.1"/>
    <property type="molecule type" value="Genomic_DNA"/>
</dbReference>
<evidence type="ECO:0000256" key="6">
    <source>
        <dbReference type="ARBA" id="ARBA00023139"/>
    </source>
</evidence>
<comment type="caution">
    <text evidence="10">The sequence shown here is derived from an EMBL/GenBank/DDBJ whole genome shotgun (WGS) entry which is preliminary data.</text>
</comment>
<keyword evidence="4" id="KW-0732">Signal</keyword>
<dbReference type="NCBIfam" id="TIGR02887">
    <property type="entry name" value="spore_ger_x_C"/>
    <property type="match status" value="1"/>
</dbReference>
<evidence type="ECO:0000256" key="3">
    <source>
        <dbReference type="ARBA" id="ARBA00022544"/>
    </source>
</evidence>
<gene>
    <name evidence="10" type="ORF">JCM9152_3097</name>
</gene>
<proteinExistence type="inferred from homology"/>
<keyword evidence="11" id="KW-1185">Reference proteome</keyword>
<keyword evidence="5" id="KW-0472">Membrane</keyword>
<dbReference type="PROSITE" id="PS51257">
    <property type="entry name" value="PROKAR_LIPOPROTEIN"/>
    <property type="match status" value="1"/>
</dbReference>
<keyword evidence="6" id="KW-0564">Palmitate</keyword>
<comment type="subcellular location">
    <subcellularLocation>
        <location evidence="1">Membrane</location>
        <topology evidence="1">Lipid-anchor</topology>
    </subcellularLocation>
</comment>
<evidence type="ECO:0000313" key="10">
    <source>
        <dbReference type="EMBL" id="GAE31619.1"/>
    </source>
</evidence>
<organism evidence="10 11">
    <name type="scientific">Halalkalibacter hemicellulosilyticusJCM 9152</name>
    <dbReference type="NCBI Taxonomy" id="1236971"/>
    <lineage>
        <taxon>Bacteria</taxon>
        <taxon>Bacillati</taxon>
        <taxon>Bacillota</taxon>
        <taxon>Bacilli</taxon>
        <taxon>Bacillales</taxon>
        <taxon>Bacillaceae</taxon>
        <taxon>Halalkalibacter</taxon>
    </lineage>
</organism>
<evidence type="ECO:0000256" key="4">
    <source>
        <dbReference type="ARBA" id="ARBA00022729"/>
    </source>
</evidence>
<dbReference type="InterPro" id="IPR038501">
    <property type="entry name" value="Spore_GerAC_C_sf"/>
</dbReference>
<dbReference type="Pfam" id="PF05504">
    <property type="entry name" value="Spore_GerAC"/>
    <property type="match status" value="1"/>
</dbReference>
<evidence type="ECO:0000256" key="5">
    <source>
        <dbReference type="ARBA" id="ARBA00023136"/>
    </source>
</evidence>
<evidence type="ECO:0000256" key="7">
    <source>
        <dbReference type="ARBA" id="ARBA00023288"/>
    </source>
</evidence>
<protein>
    <submittedName>
        <fullName evidence="10">Hypothetical membrane protein</fullName>
    </submittedName>
</protein>
<keyword evidence="3" id="KW-0309">Germination</keyword>
<evidence type="ECO:0000259" key="9">
    <source>
        <dbReference type="Pfam" id="PF25198"/>
    </source>
</evidence>
<dbReference type="AlphaFoldDB" id="W4QJU5"/>
<accession>W4QJU5</accession>
<evidence type="ECO:0000256" key="1">
    <source>
        <dbReference type="ARBA" id="ARBA00004635"/>
    </source>
</evidence>
<evidence type="ECO:0000259" key="8">
    <source>
        <dbReference type="Pfam" id="PF05504"/>
    </source>
</evidence>
<evidence type="ECO:0000313" key="11">
    <source>
        <dbReference type="Proteomes" id="UP000018895"/>
    </source>
</evidence>
<keyword evidence="7" id="KW-0449">Lipoprotein</keyword>
<dbReference type="Gene3D" id="3.30.300.210">
    <property type="entry name" value="Nutrient germinant receptor protein C, domain 3"/>
    <property type="match status" value="1"/>
</dbReference>
<comment type="similarity">
    <text evidence="2">Belongs to the GerABKC lipoprotein family.</text>
</comment>
<name>W4QJU5_9BACI</name>
<dbReference type="STRING" id="1236971.JCM9152_3097"/>
<dbReference type="Pfam" id="PF25198">
    <property type="entry name" value="Spore_GerAC_N"/>
    <property type="match status" value="1"/>
</dbReference>
<dbReference type="GO" id="GO:0009847">
    <property type="term" value="P:spore germination"/>
    <property type="evidence" value="ECO:0007669"/>
    <property type="project" value="InterPro"/>
</dbReference>
<dbReference type="PANTHER" id="PTHR35789">
    <property type="entry name" value="SPORE GERMINATION PROTEIN B3"/>
    <property type="match status" value="1"/>
</dbReference>
<dbReference type="InterPro" id="IPR046953">
    <property type="entry name" value="Spore_GerAC-like_C"/>
</dbReference>